<dbReference type="Pfam" id="PF05721">
    <property type="entry name" value="PhyH"/>
    <property type="match status" value="1"/>
</dbReference>
<dbReference type="STRING" id="41875.K8EEB8"/>
<protein>
    <submittedName>
        <fullName evidence="4">Phytanoyl-CoA dioxygenase domain-containing protein 1</fullName>
    </submittedName>
</protein>
<keyword evidence="5" id="KW-1185">Reference proteome</keyword>
<comment type="cofactor">
    <cofactor evidence="1">
        <name>Fe cation</name>
        <dbReference type="ChEBI" id="CHEBI:24875"/>
    </cofactor>
</comment>
<evidence type="ECO:0000256" key="3">
    <source>
        <dbReference type="ARBA" id="ARBA00023004"/>
    </source>
</evidence>
<dbReference type="Gene3D" id="2.60.120.620">
    <property type="entry name" value="q2cbj1_9rhob like domain"/>
    <property type="match status" value="1"/>
</dbReference>
<dbReference type="EMBL" id="FO082275">
    <property type="protein sequence ID" value="CCO16366.1"/>
    <property type="molecule type" value="Genomic_DNA"/>
</dbReference>
<dbReference type="AlphaFoldDB" id="K8EEB8"/>
<dbReference type="eggNOG" id="KOG3290">
    <property type="taxonomic scope" value="Eukaryota"/>
</dbReference>
<keyword evidence="3" id="KW-0408">Iron</keyword>
<keyword evidence="2" id="KW-0479">Metal-binding</keyword>
<dbReference type="SUPFAM" id="SSF51197">
    <property type="entry name" value="Clavaminate synthase-like"/>
    <property type="match status" value="1"/>
</dbReference>
<dbReference type="GO" id="GO:0046872">
    <property type="term" value="F:metal ion binding"/>
    <property type="evidence" value="ECO:0007669"/>
    <property type="project" value="UniProtKB-KW"/>
</dbReference>
<gene>
    <name evidence="4" type="ORF">Bathy04g03930</name>
</gene>
<dbReference type="GO" id="GO:0051213">
    <property type="term" value="F:dioxygenase activity"/>
    <property type="evidence" value="ECO:0007669"/>
    <property type="project" value="UniProtKB-KW"/>
</dbReference>
<organism evidence="4 5">
    <name type="scientific">Bathycoccus prasinos</name>
    <dbReference type="NCBI Taxonomy" id="41875"/>
    <lineage>
        <taxon>Eukaryota</taxon>
        <taxon>Viridiplantae</taxon>
        <taxon>Chlorophyta</taxon>
        <taxon>Mamiellophyceae</taxon>
        <taxon>Mamiellales</taxon>
        <taxon>Bathycoccaceae</taxon>
        <taxon>Bathycoccus</taxon>
    </lineage>
</organism>
<keyword evidence="4" id="KW-0560">Oxidoreductase</keyword>
<dbReference type="RefSeq" id="XP_007513841.1">
    <property type="nucleotide sequence ID" value="XM_007513779.1"/>
</dbReference>
<evidence type="ECO:0000256" key="1">
    <source>
        <dbReference type="ARBA" id="ARBA00001962"/>
    </source>
</evidence>
<dbReference type="PANTHER" id="PTHR20883">
    <property type="entry name" value="PHYTANOYL-COA DIOXYGENASE DOMAIN CONTAINING 1"/>
    <property type="match status" value="1"/>
</dbReference>
<proteinExistence type="predicted"/>
<dbReference type="OrthoDB" id="445007at2759"/>
<keyword evidence="4" id="KW-0223">Dioxygenase</keyword>
<name>K8EEB8_9CHLO</name>
<dbReference type="InterPro" id="IPR008775">
    <property type="entry name" value="Phytyl_CoA_dOase-like"/>
</dbReference>
<evidence type="ECO:0000313" key="5">
    <source>
        <dbReference type="Proteomes" id="UP000198341"/>
    </source>
</evidence>
<evidence type="ECO:0000313" key="4">
    <source>
        <dbReference type="EMBL" id="CCO16366.1"/>
    </source>
</evidence>
<reference evidence="4 5" key="1">
    <citation type="submission" date="2011-10" db="EMBL/GenBank/DDBJ databases">
        <authorList>
            <person name="Genoscope - CEA"/>
        </authorList>
    </citation>
    <scope>NUCLEOTIDE SEQUENCE [LARGE SCALE GENOMIC DNA]</scope>
    <source>
        <strain evidence="4 5">RCC 1105</strain>
    </source>
</reference>
<dbReference type="Proteomes" id="UP000198341">
    <property type="component" value="Chromosome 4"/>
</dbReference>
<dbReference type="PANTHER" id="PTHR20883:SF15">
    <property type="entry name" value="PHYTANOYL-COA DIOXYGENASE DOMAIN-CONTAINING PROTEIN 1"/>
    <property type="match status" value="1"/>
</dbReference>
<evidence type="ECO:0000256" key="2">
    <source>
        <dbReference type="ARBA" id="ARBA00022723"/>
    </source>
</evidence>
<sequence>MALSKAVTLDDVSFPFSSSSSSISSESGLSSEVIQAYENIGFVCLNGFLREEETQTLLQRAKTLERDHHRREKTENTSKKTVFTTGEKKQASSCSDEYFLNSASNVSYFYEEEEEEGEETLNKIGHALHDLDPAFGAFSRSEKMKRFLEQLGLVKPTPVQSMIIFKNARCGGEVVPHQDDTFLRTGPEKSTIGVWVALEKCTIENGCLRALPRSHLNGTRKRMFVNHDAEVRKVQFSNDGDGEEVEYNIEEFVPLTVDAGTLVFLHGENVHWSLANTSDKNRMAYSVHYVDSGKDSCVWLNDNWLQRPETFPFKCL</sequence>
<dbReference type="KEGG" id="bpg:Bathy04g03930"/>
<accession>K8EEB8</accession>
<dbReference type="GeneID" id="19016419"/>